<gene>
    <name evidence="1" type="ORF">F443_15397</name>
</gene>
<evidence type="ECO:0000313" key="2">
    <source>
        <dbReference type="Proteomes" id="UP000018721"/>
    </source>
</evidence>
<reference evidence="1 2" key="1">
    <citation type="submission" date="2013-11" db="EMBL/GenBank/DDBJ databases">
        <title>The Genome Sequence of Phytophthora parasitica P1569.</title>
        <authorList>
            <consortium name="The Broad Institute Genomics Platform"/>
            <person name="Russ C."/>
            <person name="Tyler B."/>
            <person name="Panabieres F."/>
            <person name="Shan W."/>
            <person name="Tripathy S."/>
            <person name="Grunwald N."/>
            <person name="Machado M."/>
            <person name="Johnson C.S."/>
            <person name="Arredondo F."/>
            <person name="Hong C."/>
            <person name="Coffey M."/>
            <person name="Young S.K."/>
            <person name="Zeng Q."/>
            <person name="Gargeya S."/>
            <person name="Fitzgerald M."/>
            <person name="Abouelleil A."/>
            <person name="Alvarado L."/>
            <person name="Chapman S.B."/>
            <person name="Gainer-Dewar J."/>
            <person name="Goldberg J."/>
            <person name="Griggs A."/>
            <person name="Gujja S."/>
            <person name="Hansen M."/>
            <person name="Howarth C."/>
            <person name="Imamovic A."/>
            <person name="Ireland A."/>
            <person name="Larimer J."/>
            <person name="McCowan C."/>
            <person name="Murphy C."/>
            <person name="Pearson M."/>
            <person name="Poon T.W."/>
            <person name="Priest M."/>
            <person name="Roberts A."/>
            <person name="Saif S."/>
            <person name="Shea T."/>
            <person name="Sykes S."/>
            <person name="Wortman J."/>
            <person name="Nusbaum C."/>
            <person name="Birren B."/>
        </authorList>
    </citation>
    <scope>NUCLEOTIDE SEQUENCE [LARGE SCALE GENOMIC DNA]</scope>
    <source>
        <strain evidence="1 2">P1569</strain>
    </source>
</reference>
<keyword evidence="2" id="KW-1185">Reference proteome</keyword>
<evidence type="ECO:0000313" key="1">
    <source>
        <dbReference type="EMBL" id="ETI38966.1"/>
    </source>
</evidence>
<dbReference type="EMBL" id="ANIZ01002701">
    <property type="protein sequence ID" value="ETI38966.1"/>
    <property type="molecule type" value="Genomic_DNA"/>
</dbReference>
<sequence length="81" mass="9062">MDAGDTTCSNEYHVMLKSQQIASTNRMRNLQTNESFSDCFNDFLRGCSVFALLDVNPGTTTRLCQVSASGWHDREPAKQDV</sequence>
<dbReference type="HOGENOM" id="CLU_2579089_0_0_1"/>
<name>V9EJ45_PHYNI</name>
<proteinExistence type="predicted"/>
<protein>
    <submittedName>
        <fullName evidence="1">Uncharacterized protein</fullName>
    </submittedName>
</protein>
<dbReference type="AlphaFoldDB" id="V9EJ45"/>
<dbReference type="Proteomes" id="UP000018721">
    <property type="component" value="Unassembled WGS sequence"/>
</dbReference>
<accession>V9EJ45</accession>
<comment type="caution">
    <text evidence="1">The sequence shown here is derived from an EMBL/GenBank/DDBJ whole genome shotgun (WGS) entry which is preliminary data.</text>
</comment>
<organism evidence="1 2">
    <name type="scientific">Phytophthora nicotianae P1569</name>
    <dbReference type="NCBI Taxonomy" id="1317065"/>
    <lineage>
        <taxon>Eukaryota</taxon>
        <taxon>Sar</taxon>
        <taxon>Stramenopiles</taxon>
        <taxon>Oomycota</taxon>
        <taxon>Peronosporomycetes</taxon>
        <taxon>Peronosporales</taxon>
        <taxon>Peronosporaceae</taxon>
        <taxon>Phytophthora</taxon>
    </lineage>
</organism>